<gene>
    <name evidence="3" type="ORF">QBC47DRAFT_388125</name>
</gene>
<dbReference type="EMBL" id="MU839838">
    <property type="protein sequence ID" value="KAK1753281.1"/>
    <property type="molecule type" value="Genomic_DNA"/>
</dbReference>
<evidence type="ECO:0000259" key="2">
    <source>
        <dbReference type="Pfam" id="PF25484"/>
    </source>
</evidence>
<keyword evidence="4" id="KW-1185">Reference proteome</keyword>
<sequence>MLLTTTTTLLGLAALATAQTPGPFPPVKTAKAFRLIANATDSSHPLAATVHLSSVSGIHVRDTTYRATTQPGGGGGGDIFYQIFQGPPDPKFGTYFSNMLWTEIGGDVHRPAGLQNIWPGAGGGPREAMELELGRSQPGIQLAAGGYFAYVAPGQQSGLQGTYALCNDTGATVESGSKLVLDWVGSSTSDAGEYLGVVVPENCVAVRLLAQCAALPDVPRTSAAYALHGLAQEVRCYEDVGGIKWEDYAEFVQ</sequence>
<feature type="signal peptide" evidence="1">
    <location>
        <begin position="1"/>
        <end position="18"/>
    </location>
</feature>
<accession>A0AAJ0F3B4</accession>
<proteinExistence type="predicted"/>
<evidence type="ECO:0000313" key="4">
    <source>
        <dbReference type="Proteomes" id="UP001239445"/>
    </source>
</evidence>
<keyword evidence="1" id="KW-0732">Signal</keyword>
<reference evidence="3" key="1">
    <citation type="submission" date="2023-06" db="EMBL/GenBank/DDBJ databases">
        <title>Genome-scale phylogeny and comparative genomics of the fungal order Sordariales.</title>
        <authorList>
            <consortium name="Lawrence Berkeley National Laboratory"/>
            <person name="Hensen N."/>
            <person name="Bonometti L."/>
            <person name="Westerberg I."/>
            <person name="Brannstrom I.O."/>
            <person name="Guillou S."/>
            <person name="Cros-Aarteil S."/>
            <person name="Calhoun S."/>
            <person name="Haridas S."/>
            <person name="Kuo A."/>
            <person name="Mondo S."/>
            <person name="Pangilinan J."/>
            <person name="Riley R."/>
            <person name="Labutti K."/>
            <person name="Andreopoulos B."/>
            <person name="Lipzen A."/>
            <person name="Chen C."/>
            <person name="Yanf M."/>
            <person name="Daum C."/>
            <person name="Ng V."/>
            <person name="Clum A."/>
            <person name="Steindorff A."/>
            <person name="Ohm R."/>
            <person name="Martin F."/>
            <person name="Silar P."/>
            <person name="Natvig D."/>
            <person name="Lalanne C."/>
            <person name="Gautier V."/>
            <person name="Ament-Velasquez S.L."/>
            <person name="Kruys A."/>
            <person name="Hutchinson M.I."/>
            <person name="Powell A.J."/>
            <person name="Barry K."/>
            <person name="Miller A.N."/>
            <person name="Grigoriev I.V."/>
            <person name="Debuchy R."/>
            <person name="Gladieux P."/>
            <person name="Thoren M.H."/>
            <person name="Johannesson H."/>
        </authorList>
    </citation>
    <scope>NUCLEOTIDE SEQUENCE</scope>
    <source>
        <strain evidence="3">PSN4</strain>
    </source>
</reference>
<evidence type="ECO:0000256" key="1">
    <source>
        <dbReference type="SAM" id="SignalP"/>
    </source>
</evidence>
<dbReference type="Pfam" id="PF25484">
    <property type="entry name" value="DUF7907"/>
    <property type="match status" value="1"/>
</dbReference>
<comment type="caution">
    <text evidence="3">The sequence shown here is derived from an EMBL/GenBank/DDBJ whole genome shotgun (WGS) entry which is preliminary data.</text>
</comment>
<feature type="domain" description="DUF7907" evidence="2">
    <location>
        <begin position="31"/>
        <end position="212"/>
    </location>
</feature>
<dbReference type="AlphaFoldDB" id="A0AAJ0F3B4"/>
<dbReference type="Proteomes" id="UP001239445">
    <property type="component" value="Unassembled WGS sequence"/>
</dbReference>
<name>A0AAJ0F3B4_9PEZI</name>
<dbReference type="InterPro" id="IPR057229">
    <property type="entry name" value="DUF7907"/>
</dbReference>
<evidence type="ECO:0000313" key="3">
    <source>
        <dbReference type="EMBL" id="KAK1753281.1"/>
    </source>
</evidence>
<protein>
    <recommendedName>
        <fullName evidence="2">DUF7907 domain-containing protein</fullName>
    </recommendedName>
</protein>
<feature type="chain" id="PRO_5042609771" description="DUF7907 domain-containing protein" evidence="1">
    <location>
        <begin position="19"/>
        <end position="253"/>
    </location>
</feature>
<organism evidence="3 4">
    <name type="scientific">Echria macrotheca</name>
    <dbReference type="NCBI Taxonomy" id="438768"/>
    <lineage>
        <taxon>Eukaryota</taxon>
        <taxon>Fungi</taxon>
        <taxon>Dikarya</taxon>
        <taxon>Ascomycota</taxon>
        <taxon>Pezizomycotina</taxon>
        <taxon>Sordariomycetes</taxon>
        <taxon>Sordariomycetidae</taxon>
        <taxon>Sordariales</taxon>
        <taxon>Schizotheciaceae</taxon>
        <taxon>Echria</taxon>
    </lineage>
</organism>